<dbReference type="GO" id="GO:0005758">
    <property type="term" value="C:mitochondrial intermembrane space"/>
    <property type="evidence" value="ECO:0007669"/>
    <property type="project" value="TreeGrafter"/>
</dbReference>
<dbReference type="GO" id="GO:0001682">
    <property type="term" value="P:tRNA 5'-leader removal"/>
    <property type="evidence" value="ECO:0007669"/>
    <property type="project" value="InterPro"/>
</dbReference>
<keyword evidence="7" id="KW-0811">Translocation</keyword>
<evidence type="ECO:0000259" key="12">
    <source>
        <dbReference type="Pfam" id="PF06747"/>
    </source>
</evidence>
<dbReference type="InterPro" id="IPR010625">
    <property type="entry name" value="CHCH"/>
</dbReference>
<dbReference type="Pfam" id="PF06747">
    <property type="entry name" value="CHCH"/>
    <property type="match status" value="1"/>
</dbReference>
<keyword evidence="3" id="KW-0813">Transport</keyword>
<keyword evidence="5" id="KW-0653">Protein transport</keyword>
<dbReference type="GO" id="GO:0045041">
    <property type="term" value="P:protein import into mitochondrial intermembrane space"/>
    <property type="evidence" value="ECO:0007669"/>
    <property type="project" value="InterPro"/>
</dbReference>
<evidence type="ECO:0000256" key="6">
    <source>
        <dbReference type="ARBA" id="ARBA00023002"/>
    </source>
</evidence>
<dbReference type="SUPFAM" id="SSF160350">
    <property type="entry name" value="Rnp2-like"/>
    <property type="match status" value="1"/>
</dbReference>
<keyword evidence="10" id="KW-0676">Redox-active center</keyword>
<accession>A0A182RND8</accession>
<dbReference type="VEuPathDB" id="VectorBase:AFUN007769"/>
<comment type="subcellular location">
    <subcellularLocation>
        <location evidence="1">Mitochondrion</location>
    </subcellularLocation>
</comment>
<evidence type="ECO:0000256" key="11">
    <source>
        <dbReference type="SAM" id="MobiDB-lite"/>
    </source>
</evidence>
<keyword evidence="4" id="KW-0819">tRNA processing</keyword>
<feature type="domain" description="CHCH" evidence="12">
    <location>
        <begin position="172"/>
        <end position="208"/>
    </location>
</feature>
<dbReference type="VEuPathDB" id="VectorBase:AFUN2_010568"/>
<comment type="similarity">
    <text evidence="2">Belongs to the eukaryotic/archaeal RNase P protein component 2 family.</text>
</comment>
<evidence type="ECO:0000256" key="3">
    <source>
        <dbReference type="ARBA" id="ARBA00022448"/>
    </source>
</evidence>
<dbReference type="Gene3D" id="3.30.70.3250">
    <property type="entry name" value="Ribonuclease P, Pop5 subunit"/>
    <property type="match status" value="1"/>
</dbReference>
<evidence type="ECO:0000256" key="2">
    <source>
        <dbReference type="ARBA" id="ARBA00010800"/>
    </source>
</evidence>
<organism evidence="13">
    <name type="scientific">Anopheles funestus</name>
    <name type="common">African malaria mosquito</name>
    <dbReference type="NCBI Taxonomy" id="62324"/>
    <lineage>
        <taxon>Eukaryota</taxon>
        <taxon>Metazoa</taxon>
        <taxon>Ecdysozoa</taxon>
        <taxon>Arthropoda</taxon>
        <taxon>Hexapoda</taxon>
        <taxon>Insecta</taxon>
        <taxon>Pterygota</taxon>
        <taxon>Neoptera</taxon>
        <taxon>Endopterygota</taxon>
        <taxon>Diptera</taxon>
        <taxon>Nematocera</taxon>
        <taxon>Culicoidea</taxon>
        <taxon>Culicidae</taxon>
        <taxon>Anophelinae</taxon>
        <taxon>Anopheles</taxon>
    </lineage>
</organism>
<dbReference type="GO" id="GO:0030677">
    <property type="term" value="C:ribonuclease P complex"/>
    <property type="evidence" value="ECO:0007669"/>
    <property type="project" value="InterPro"/>
</dbReference>
<evidence type="ECO:0000256" key="1">
    <source>
        <dbReference type="ARBA" id="ARBA00004173"/>
    </source>
</evidence>
<evidence type="ECO:0000256" key="8">
    <source>
        <dbReference type="ARBA" id="ARBA00023128"/>
    </source>
</evidence>
<evidence type="ECO:0000256" key="10">
    <source>
        <dbReference type="ARBA" id="ARBA00023284"/>
    </source>
</evidence>
<keyword evidence="6" id="KW-0560">Oxidoreductase</keyword>
<name>A0A182RND8_ANOFN</name>
<evidence type="ECO:0000313" key="13">
    <source>
        <dbReference type="EnsemblMetazoa" id="AFUN007769-PA"/>
    </source>
</evidence>
<dbReference type="PANTHER" id="PTHR21622:SF0">
    <property type="entry name" value="COILED-COIL-HELIX-COILED-COIL-HELIX DOMAIN CONTAINING 4"/>
    <property type="match status" value="1"/>
</dbReference>
<proteinExistence type="inferred from homology"/>
<dbReference type="AlphaFoldDB" id="A0A182RND8"/>
<dbReference type="InterPro" id="IPR038085">
    <property type="entry name" value="Rnp2-like_sf"/>
</dbReference>
<dbReference type="PANTHER" id="PTHR21622">
    <property type="entry name" value="COILED-COIL-HELIX-COILED-COIL-HELIX DOMAIN CONTAINING 4"/>
    <property type="match status" value="1"/>
</dbReference>
<dbReference type="Gene3D" id="1.10.287.2900">
    <property type="match status" value="1"/>
</dbReference>
<evidence type="ECO:0000256" key="5">
    <source>
        <dbReference type="ARBA" id="ARBA00022927"/>
    </source>
</evidence>
<sequence>MSKYIYLDVEIKLAKKPNQLSALYLKSSIDHSLTKIFGEIGGQTEVDLLKFDEQRQRIILRVPKEFYVKLRAAVTLIGEYQGVPCHFQVHKVSPVLLTLVETHLDFPRTAVVIMSLCKSFGKDKVIFATKEDHATPSKVELPESEPRPGLILENGDINWNCPCLGGMAIGPCGNEFREAFSCFHYSQAQPKGSDCYEAFSTMNECMRNYPGVYKQNLNEEEDDENGAGVASMIADEGEEEDDVDDAPVKTESESKTVATKAN</sequence>
<evidence type="ECO:0000256" key="4">
    <source>
        <dbReference type="ARBA" id="ARBA00022694"/>
    </source>
</evidence>
<feature type="compositionally biased region" description="Acidic residues" evidence="11">
    <location>
        <begin position="235"/>
        <end position="245"/>
    </location>
</feature>
<dbReference type="InterPro" id="IPR002759">
    <property type="entry name" value="Pop5/Rpp14/Rnp2-like"/>
</dbReference>
<dbReference type="VEuPathDB" id="VectorBase:AFUN2_003594"/>
<protein>
    <submittedName>
        <fullName evidence="13">CHCH domain-containing protein</fullName>
    </submittedName>
</protein>
<evidence type="ECO:0000256" key="7">
    <source>
        <dbReference type="ARBA" id="ARBA00023010"/>
    </source>
</evidence>
<keyword evidence="8" id="KW-0496">Mitochondrion</keyword>
<feature type="region of interest" description="Disordered" evidence="11">
    <location>
        <begin position="220"/>
        <end position="262"/>
    </location>
</feature>
<dbReference type="InterPro" id="IPR039289">
    <property type="entry name" value="CHCHD4"/>
</dbReference>
<reference evidence="13" key="1">
    <citation type="submission" date="2020-05" db="UniProtKB">
        <authorList>
            <consortium name="EnsemblMetazoa"/>
        </authorList>
    </citation>
    <scope>IDENTIFICATION</scope>
    <source>
        <strain evidence="13">FUMOZ</strain>
    </source>
</reference>
<dbReference type="PROSITE" id="PS51808">
    <property type="entry name" value="CHCH"/>
    <property type="match status" value="1"/>
</dbReference>
<keyword evidence="9" id="KW-1015">Disulfide bond</keyword>
<dbReference type="EnsemblMetazoa" id="AFUN007769-RA">
    <property type="protein sequence ID" value="AFUN007769-PA"/>
    <property type="gene ID" value="AFUN007769"/>
</dbReference>
<dbReference type="STRING" id="62324.A0A182RND8"/>
<dbReference type="GO" id="GO:0015035">
    <property type="term" value="F:protein-disulfide reductase activity"/>
    <property type="evidence" value="ECO:0007669"/>
    <property type="project" value="InterPro"/>
</dbReference>
<dbReference type="Pfam" id="PF01900">
    <property type="entry name" value="RNase_P_Rpp14"/>
    <property type="match status" value="1"/>
</dbReference>
<evidence type="ECO:0000256" key="9">
    <source>
        <dbReference type="ARBA" id="ARBA00023157"/>
    </source>
</evidence>